<name>A0A1C4AXF2_9LACO</name>
<keyword evidence="2" id="KW-1185">Reference proteome</keyword>
<accession>A0A1C4AXF2</accession>
<organism evidence="1 2">
    <name type="scientific">Weissella bombi</name>
    <dbReference type="NCBI Taxonomy" id="1505725"/>
    <lineage>
        <taxon>Bacteria</taxon>
        <taxon>Bacillati</taxon>
        <taxon>Bacillota</taxon>
        <taxon>Bacilli</taxon>
        <taxon>Lactobacillales</taxon>
        <taxon>Lactobacillaceae</taxon>
        <taxon>Weissella</taxon>
    </lineage>
</organism>
<evidence type="ECO:0000313" key="2">
    <source>
        <dbReference type="Proteomes" id="UP000199268"/>
    </source>
</evidence>
<gene>
    <name evidence="1" type="ORF">GA0061074_10776</name>
</gene>
<dbReference type="Proteomes" id="UP000199268">
    <property type="component" value="Unassembled WGS sequence"/>
</dbReference>
<dbReference type="RefSeq" id="WP_275668788.1">
    <property type="nucleotide sequence ID" value="NZ_BJEE01000006.1"/>
</dbReference>
<proteinExistence type="predicted"/>
<dbReference type="AlphaFoldDB" id="A0A1C4AXF2"/>
<protein>
    <submittedName>
        <fullName evidence="1">Uncharacterized protein</fullName>
    </submittedName>
</protein>
<dbReference type="STRING" id="1505725.GA0061074_10776"/>
<reference evidence="2" key="1">
    <citation type="submission" date="2016-08" db="EMBL/GenBank/DDBJ databases">
        <authorList>
            <person name="Varghese N."/>
            <person name="Submissions Spin"/>
        </authorList>
    </citation>
    <scope>NUCLEOTIDE SEQUENCE [LARGE SCALE GENOMIC DNA]</scope>
    <source>
        <strain evidence="2">R-53094</strain>
    </source>
</reference>
<evidence type="ECO:0000313" key="1">
    <source>
        <dbReference type="EMBL" id="SCB99214.1"/>
    </source>
</evidence>
<sequence length="40" mass="4836">MKRKDGKLGLLEKISLIMTVLQLLSRLYGVIKQYRNRRRF</sequence>
<dbReference type="EMBL" id="FMAO01000007">
    <property type="protein sequence ID" value="SCB99214.1"/>
    <property type="molecule type" value="Genomic_DNA"/>
</dbReference>